<keyword evidence="2 8" id="KW-0121">Carboxypeptidase</keyword>
<dbReference type="PRINTS" id="PR00724">
    <property type="entry name" value="CRBOXYPTASEC"/>
</dbReference>
<protein>
    <submittedName>
        <fullName evidence="8">Carboxypeptidase S1</fullName>
    </submittedName>
</protein>
<evidence type="ECO:0000256" key="7">
    <source>
        <dbReference type="SAM" id="SignalP"/>
    </source>
</evidence>
<dbReference type="InterPro" id="IPR001563">
    <property type="entry name" value="Peptidase_S10"/>
</dbReference>
<name>A0AAD4L4V5_9AGAM</name>
<dbReference type="Gene3D" id="1.10.287.410">
    <property type="match status" value="1"/>
</dbReference>
<dbReference type="SUPFAM" id="SSF53474">
    <property type="entry name" value="alpha/beta-Hydrolases"/>
    <property type="match status" value="1"/>
</dbReference>
<keyword evidence="3" id="KW-0645">Protease</keyword>
<proteinExistence type="inferred from homology"/>
<evidence type="ECO:0000256" key="5">
    <source>
        <dbReference type="ARBA" id="ARBA00023180"/>
    </source>
</evidence>
<feature type="chain" id="PRO_5041953272" evidence="7">
    <location>
        <begin position="19"/>
        <end position="362"/>
    </location>
</feature>
<dbReference type="GO" id="GO:0000324">
    <property type="term" value="C:fungal-type vacuole"/>
    <property type="evidence" value="ECO:0007669"/>
    <property type="project" value="TreeGrafter"/>
</dbReference>
<dbReference type="GO" id="GO:0006508">
    <property type="term" value="P:proteolysis"/>
    <property type="evidence" value="ECO:0007669"/>
    <property type="project" value="UniProtKB-KW"/>
</dbReference>
<evidence type="ECO:0000256" key="1">
    <source>
        <dbReference type="ARBA" id="ARBA00009431"/>
    </source>
</evidence>
<sequence length="362" mass="39368">MFALSTILTLASVTFAIASPNFVDRRSFHIKDGANHTVFEHAATGATLIQDILSVGKDMVIKSSLRNALPSKPFDRAARYVAEWRSCSSIIGLLQENGPCTFNHVSGSTPVLNPYSWNNFANMLYVDQPIGTGFSFGTDDANSTITAAPFVWKPLESQNAAIDKGKVSGMKIPLVALGINNGWFDSILQYEAYIDYALRLTNPYRPLINSSQAATYLKAMPTTPASTQSRAQFRRDPSPPRPTLFTFRTPRSKIGAQHVYKECPDAPYDKFAATGDGKKAAHVQLSAHPSHTPDAHTFLSTLSTFIQCGIQVLIWAGEADRDCNTAGSLALYTLGGVQYGVFETAGNLSFLNVFNAGHKVFA</sequence>
<keyword evidence="7" id="KW-0732">Signal</keyword>
<reference evidence="8" key="1">
    <citation type="submission" date="2022-01" db="EMBL/GenBank/DDBJ databases">
        <title>Comparative genomics reveals a dynamic genome evolution in the ectomycorrhizal milk-cap (Lactarius) mushrooms.</title>
        <authorList>
            <consortium name="DOE Joint Genome Institute"/>
            <person name="Lebreton A."/>
            <person name="Tang N."/>
            <person name="Kuo A."/>
            <person name="LaButti K."/>
            <person name="Drula E."/>
            <person name="Barry K."/>
            <person name="Clum A."/>
            <person name="Lipzen A."/>
            <person name="Mousain D."/>
            <person name="Ng V."/>
            <person name="Wang R."/>
            <person name="Wang X."/>
            <person name="Dai Y."/>
            <person name="Henrissat B."/>
            <person name="Grigoriev I.V."/>
            <person name="Guerin-Laguette A."/>
            <person name="Yu F."/>
            <person name="Martin F.M."/>
        </authorList>
    </citation>
    <scope>NUCLEOTIDE SEQUENCE</scope>
    <source>
        <strain evidence="8">QP</strain>
    </source>
</reference>
<dbReference type="PANTHER" id="PTHR11802">
    <property type="entry name" value="SERINE PROTEASE FAMILY S10 SERINE CARBOXYPEPTIDASE"/>
    <property type="match status" value="1"/>
</dbReference>
<comment type="similarity">
    <text evidence="1">Belongs to the peptidase S10 family.</text>
</comment>
<evidence type="ECO:0000256" key="3">
    <source>
        <dbReference type="ARBA" id="ARBA00022670"/>
    </source>
</evidence>
<gene>
    <name evidence="8" type="ORF">EDB92DRAFT_2118448</name>
</gene>
<dbReference type="Proteomes" id="UP001201163">
    <property type="component" value="Unassembled WGS sequence"/>
</dbReference>
<feature type="signal peptide" evidence="7">
    <location>
        <begin position="1"/>
        <end position="18"/>
    </location>
</feature>
<keyword evidence="5" id="KW-0325">Glycoprotein</keyword>
<evidence type="ECO:0000256" key="2">
    <source>
        <dbReference type="ARBA" id="ARBA00022645"/>
    </source>
</evidence>
<dbReference type="InterPro" id="IPR029058">
    <property type="entry name" value="AB_hydrolase_fold"/>
</dbReference>
<keyword evidence="9" id="KW-1185">Reference proteome</keyword>
<evidence type="ECO:0000313" key="8">
    <source>
        <dbReference type="EMBL" id="KAH8980275.1"/>
    </source>
</evidence>
<evidence type="ECO:0000313" key="9">
    <source>
        <dbReference type="Proteomes" id="UP001201163"/>
    </source>
</evidence>
<dbReference type="AlphaFoldDB" id="A0AAD4L4V5"/>
<evidence type="ECO:0000256" key="6">
    <source>
        <dbReference type="SAM" id="MobiDB-lite"/>
    </source>
</evidence>
<feature type="region of interest" description="Disordered" evidence="6">
    <location>
        <begin position="220"/>
        <end position="242"/>
    </location>
</feature>
<dbReference type="EMBL" id="JAKELL010000140">
    <property type="protein sequence ID" value="KAH8980275.1"/>
    <property type="molecule type" value="Genomic_DNA"/>
</dbReference>
<evidence type="ECO:0000256" key="4">
    <source>
        <dbReference type="ARBA" id="ARBA00022801"/>
    </source>
</evidence>
<accession>A0AAD4L4V5</accession>
<keyword evidence="4" id="KW-0378">Hydrolase</keyword>
<dbReference type="Gene3D" id="3.40.50.1820">
    <property type="entry name" value="alpha/beta hydrolase"/>
    <property type="match status" value="2"/>
</dbReference>
<organism evidence="8 9">
    <name type="scientific">Lactarius akahatsu</name>
    <dbReference type="NCBI Taxonomy" id="416441"/>
    <lineage>
        <taxon>Eukaryota</taxon>
        <taxon>Fungi</taxon>
        <taxon>Dikarya</taxon>
        <taxon>Basidiomycota</taxon>
        <taxon>Agaricomycotina</taxon>
        <taxon>Agaricomycetes</taxon>
        <taxon>Russulales</taxon>
        <taxon>Russulaceae</taxon>
        <taxon>Lactarius</taxon>
    </lineage>
</organism>
<dbReference type="GO" id="GO:0004185">
    <property type="term" value="F:serine-type carboxypeptidase activity"/>
    <property type="evidence" value="ECO:0007669"/>
    <property type="project" value="InterPro"/>
</dbReference>
<dbReference type="Pfam" id="PF00450">
    <property type="entry name" value="Peptidase_S10"/>
    <property type="match status" value="1"/>
</dbReference>
<comment type="caution">
    <text evidence="8">The sequence shown here is derived from an EMBL/GenBank/DDBJ whole genome shotgun (WGS) entry which is preliminary data.</text>
</comment>
<dbReference type="PANTHER" id="PTHR11802:SF64">
    <property type="entry name" value="CARBOXYPEPTIDASE"/>
    <property type="match status" value="1"/>
</dbReference>